<sequence length="156" mass="17763">MRPLRMAYRRVVAFDLLRDALSAIFGLSELKAWDARDALGYILDCTLKDLVLLVRHIGTVQNHDESNVYDNVRRHSEQPESINDTYVLEKDDSNVTLDSSNICTNDNQADQHAVECVDERDALANLTLNTEENKTILKANQDSKRNIDSKNWKSAN</sequence>
<dbReference type="Proteomes" id="UP001151760">
    <property type="component" value="Unassembled WGS sequence"/>
</dbReference>
<reference evidence="1" key="2">
    <citation type="submission" date="2022-01" db="EMBL/GenBank/DDBJ databases">
        <authorList>
            <person name="Yamashiro T."/>
            <person name="Shiraishi A."/>
            <person name="Satake H."/>
            <person name="Nakayama K."/>
        </authorList>
    </citation>
    <scope>NUCLEOTIDE SEQUENCE</scope>
</reference>
<protein>
    <submittedName>
        <fullName evidence="1">Uncharacterized protein</fullName>
    </submittedName>
</protein>
<accession>A0ABQ5D5K8</accession>
<proteinExistence type="predicted"/>
<dbReference type="EMBL" id="BQNB010014898">
    <property type="protein sequence ID" value="GJT33677.1"/>
    <property type="molecule type" value="Genomic_DNA"/>
</dbReference>
<organism evidence="1 2">
    <name type="scientific">Tanacetum coccineum</name>
    <dbReference type="NCBI Taxonomy" id="301880"/>
    <lineage>
        <taxon>Eukaryota</taxon>
        <taxon>Viridiplantae</taxon>
        <taxon>Streptophyta</taxon>
        <taxon>Embryophyta</taxon>
        <taxon>Tracheophyta</taxon>
        <taxon>Spermatophyta</taxon>
        <taxon>Magnoliopsida</taxon>
        <taxon>eudicotyledons</taxon>
        <taxon>Gunneridae</taxon>
        <taxon>Pentapetalae</taxon>
        <taxon>asterids</taxon>
        <taxon>campanulids</taxon>
        <taxon>Asterales</taxon>
        <taxon>Asteraceae</taxon>
        <taxon>Asteroideae</taxon>
        <taxon>Anthemideae</taxon>
        <taxon>Anthemidinae</taxon>
        <taxon>Tanacetum</taxon>
    </lineage>
</organism>
<evidence type="ECO:0000313" key="2">
    <source>
        <dbReference type="Proteomes" id="UP001151760"/>
    </source>
</evidence>
<reference evidence="1" key="1">
    <citation type="journal article" date="2022" name="Int. J. Mol. Sci.">
        <title>Draft Genome of Tanacetum Coccineum: Genomic Comparison of Closely Related Tanacetum-Family Plants.</title>
        <authorList>
            <person name="Yamashiro T."/>
            <person name="Shiraishi A."/>
            <person name="Nakayama K."/>
            <person name="Satake H."/>
        </authorList>
    </citation>
    <scope>NUCLEOTIDE SEQUENCE</scope>
</reference>
<name>A0ABQ5D5K8_9ASTR</name>
<keyword evidence="2" id="KW-1185">Reference proteome</keyword>
<comment type="caution">
    <text evidence="1">The sequence shown here is derived from an EMBL/GenBank/DDBJ whole genome shotgun (WGS) entry which is preliminary data.</text>
</comment>
<gene>
    <name evidence="1" type="ORF">Tco_0924096</name>
</gene>
<evidence type="ECO:0000313" key="1">
    <source>
        <dbReference type="EMBL" id="GJT33677.1"/>
    </source>
</evidence>